<proteinExistence type="predicted"/>
<evidence type="ECO:0000313" key="1">
    <source>
        <dbReference type="EMBL" id="ROP80872.1"/>
    </source>
</evidence>
<gene>
    <name evidence="1" type="ORF">EDC65_5522</name>
</gene>
<organism evidence="1 2">
    <name type="scientific">Stella humosa</name>
    <dbReference type="NCBI Taxonomy" id="94"/>
    <lineage>
        <taxon>Bacteria</taxon>
        <taxon>Pseudomonadati</taxon>
        <taxon>Pseudomonadota</taxon>
        <taxon>Alphaproteobacteria</taxon>
        <taxon>Rhodospirillales</taxon>
        <taxon>Stellaceae</taxon>
        <taxon>Stella</taxon>
    </lineage>
</organism>
<protein>
    <submittedName>
        <fullName evidence="1">Uncharacterized protein DUF3572</fullName>
    </submittedName>
</protein>
<dbReference type="Proteomes" id="UP000278222">
    <property type="component" value="Unassembled WGS sequence"/>
</dbReference>
<keyword evidence="2" id="KW-1185">Reference proteome</keyword>
<comment type="caution">
    <text evidence="1">The sequence shown here is derived from an EMBL/GenBank/DDBJ whole genome shotgun (WGS) entry which is preliminary data.</text>
</comment>
<dbReference type="RefSeq" id="WP_245978616.1">
    <property type="nucleotide sequence ID" value="NZ_AP019700.1"/>
</dbReference>
<dbReference type="InterPro" id="IPR021955">
    <property type="entry name" value="DUF3572"/>
</dbReference>
<evidence type="ECO:0000313" key="2">
    <source>
        <dbReference type="Proteomes" id="UP000278222"/>
    </source>
</evidence>
<accession>A0A3N1KNP9</accession>
<dbReference type="EMBL" id="RJKX01000020">
    <property type="protein sequence ID" value="ROP80872.1"/>
    <property type="molecule type" value="Genomic_DNA"/>
</dbReference>
<reference evidence="1 2" key="1">
    <citation type="submission" date="2018-11" db="EMBL/GenBank/DDBJ databases">
        <title>Genomic Encyclopedia of Type Strains, Phase IV (KMG-IV): sequencing the most valuable type-strain genomes for metagenomic binning, comparative biology and taxonomic classification.</title>
        <authorList>
            <person name="Goeker M."/>
        </authorList>
    </citation>
    <scope>NUCLEOTIDE SEQUENCE [LARGE SCALE GENOMIC DNA]</scope>
    <source>
        <strain evidence="1 2">DSM 5900</strain>
    </source>
</reference>
<sequence length="108" mass="11414">MLIPKTTRTRQGERGAIDRAAAEALALRGLAWIAGDDDRLMRFLGLTGTDLDALRARAADPAFLGGVLDCLLGDEGWVIEFAGDAGLDPMLVAAARRQLPGAGQEDHS</sequence>
<dbReference type="Pfam" id="PF12096">
    <property type="entry name" value="DUF3572"/>
    <property type="match status" value="1"/>
</dbReference>
<dbReference type="AlphaFoldDB" id="A0A3N1KNP9"/>
<name>A0A3N1KNP9_9PROT</name>